<evidence type="ECO:0000313" key="15">
    <source>
        <dbReference type="Proteomes" id="UP000823912"/>
    </source>
</evidence>
<protein>
    <recommendedName>
        <fullName evidence="4">Stage 0 sporulation protein A homolog</fullName>
        <ecNumber evidence="3">3.2.1.21</ecNumber>
    </recommendedName>
</protein>
<keyword evidence="6 10" id="KW-0378">Hydrolase</keyword>
<name>A0A9D1J9Q2_9FIRM</name>
<feature type="domain" description="HTH LytTR-type" evidence="13">
    <location>
        <begin position="1004"/>
        <end position="1104"/>
    </location>
</feature>
<dbReference type="SMART" id="SM00448">
    <property type="entry name" value="REC"/>
    <property type="match status" value="1"/>
</dbReference>
<dbReference type="GO" id="GO:0008422">
    <property type="term" value="F:beta-glucosidase activity"/>
    <property type="evidence" value="ECO:0007669"/>
    <property type="project" value="UniProtKB-EC"/>
</dbReference>
<evidence type="ECO:0000259" key="13">
    <source>
        <dbReference type="PROSITE" id="PS50930"/>
    </source>
</evidence>
<dbReference type="GO" id="GO:0000160">
    <property type="term" value="P:phosphorelay signal transduction system"/>
    <property type="evidence" value="ECO:0007669"/>
    <property type="project" value="InterPro"/>
</dbReference>
<comment type="caution">
    <text evidence="14">The sequence shown here is derived from an EMBL/GenBank/DDBJ whole genome shotgun (WGS) entry which is preliminary data.</text>
</comment>
<keyword evidence="7 10" id="KW-0326">Glycosidase</keyword>
<evidence type="ECO:0000256" key="2">
    <source>
        <dbReference type="ARBA" id="ARBA00005336"/>
    </source>
</evidence>
<dbReference type="Gene3D" id="2.60.40.10">
    <property type="entry name" value="Immunoglobulins"/>
    <property type="match status" value="1"/>
</dbReference>
<dbReference type="Gene3D" id="3.20.20.300">
    <property type="entry name" value="Glycoside hydrolase, family 3, N-terminal domain"/>
    <property type="match status" value="1"/>
</dbReference>
<dbReference type="PRINTS" id="PR00133">
    <property type="entry name" value="GLHYDRLASE3"/>
</dbReference>
<accession>A0A9D1J9Q2</accession>
<reference evidence="14" key="1">
    <citation type="submission" date="2020-10" db="EMBL/GenBank/DDBJ databases">
        <authorList>
            <person name="Gilroy R."/>
        </authorList>
    </citation>
    <scope>NUCLEOTIDE SEQUENCE</scope>
    <source>
        <strain evidence="14">ChiSjej5B23-6657</strain>
    </source>
</reference>
<dbReference type="InterPro" id="IPR013783">
    <property type="entry name" value="Ig-like_fold"/>
</dbReference>
<dbReference type="PROSITE" id="PS00775">
    <property type="entry name" value="GLYCOSYL_HYDROL_F3"/>
    <property type="match status" value="1"/>
</dbReference>
<keyword evidence="5" id="KW-0732">Signal</keyword>
<feature type="modified residue" description="4-aspartylphosphate" evidence="9">
    <location>
        <position position="932"/>
    </location>
</feature>
<comment type="similarity">
    <text evidence="2 10">Belongs to the glycosyl hydrolase 3 family.</text>
</comment>
<dbReference type="InterPro" id="IPR017853">
    <property type="entry name" value="GH"/>
</dbReference>
<dbReference type="AlphaFoldDB" id="A0A9D1J9Q2"/>
<dbReference type="PANTHER" id="PTHR30620:SF16">
    <property type="entry name" value="LYSOSOMAL BETA GLUCOSIDASE"/>
    <property type="match status" value="1"/>
</dbReference>
<dbReference type="Pfam" id="PF04397">
    <property type="entry name" value="LytTR"/>
    <property type="match status" value="1"/>
</dbReference>
<dbReference type="InterPro" id="IPR026891">
    <property type="entry name" value="Fn3-like"/>
</dbReference>
<dbReference type="GO" id="GO:0003677">
    <property type="term" value="F:DNA binding"/>
    <property type="evidence" value="ECO:0007669"/>
    <property type="project" value="InterPro"/>
</dbReference>
<dbReference type="EC" id="3.2.1.21" evidence="3"/>
<dbReference type="InterPro" id="IPR001764">
    <property type="entry name" value="Glyco_hydro_3_N"/>
</dbReference>
<dbReference type="SMART" id="SM00850">
    <property type="entry name" value="LytTR"/>
    <property type="match status" value="1"/>
</dbReference>
<keyword evidence="9" id="KW-0597">Phosphoprotein</keyword>
<dbReference type="EMBL" id="DVHM01000014">
    <property type="protein sequence ID" value="HIR69826.1"/>
    <property type="molecule type" value="Genomic_DNA"/>
</dbReference>
<dbReference type="FunFam" id="2.60.40.10:FF:000495">
    <property type="entry name" value="Periplasmic beta-glucosidase"/>
    <property type="match status" value="1"/>
</dbReference>
<dbReference type="InterPro" id="IPR019800">
    <property type="entry name" value="Glyco_hydro_3_AS"/>
</dbReference>
<feature type="region of interest" description="Disordered" evidence="11">
    <location>
        <begin position="849"/>
        <end position="870"/>
    </location>
</feature>
<dbReference type="InterPro" id="IPR002772">
    <property type="entry name" value="Glyco_hydro_3_C"/>
</dbReference>
<dbReference type="InterPro" id="IPR007492">
    <property type="entry name" value="LytTR_DNA-bd_dom"/>
</dbReference>
<dbReference type="Pfam" id="PF00072">
    <property type="entry name" value="Response_reg"/>
    <property type="match status" value="1"/>
</dbReference>
<evidence type="ECO:0000313" key="14">
    <source>
        <dbReference type="EMBL" id="HIR69826.1"/>
    </source>
</evidence>
<gene>
    <name evidence="14" type="ORF">IAA55_00925</name>
</gene>
<dbReference type="Pfam" id="PF00933">
    <property type="entry name" value="Glyco_hydro_3"/>
    <property type="match status" value="1"/>
</dbReference>
<evidence type="ECO:0000256" key="1">
    <source>
        <dbReference type="ARBA" id="ARBA00000448"/>
    </source>
</evidence>
<dbReference type="SMART" id="SM01217">
    <property type="entry name" value="Fn3_like"/>
    <property type="match status" value="1"/>
</dbReference>
<evidence type="ECO:0000256" key="9">
    <source>
        <dbReference type="PROSITE-ProRule" id="PRU00169"/>
    </source>
</evidence>
<dbReference type="GO" id="GO:0009251">
    <property type="term" value="P:glucan catabolic process"/>
    <property type="evidence" value="ECO:0007669"/>
    <property type="project" value="TreeGrafter"/>
</dbReference>
<evidence type="ECO:0000256" key="5">
    <source>
        <dbReference type="ARBA" id="ARBA00022729"/>
    </source>
</evidence>
<sequence length="1114" mass="123307">MGKYLFVMPWGSMELDIEEDAQGLHVVMTSPERNMTVVPEVAERRGDVIVLEAGAGDYGMHFELRDNGNGYDVTGRIPVVGEISGKAAPAEQVAAEEKKRKEEMEQFLAKEREKEPVKRSEEEIDALVEELLSKMTLEEKIGQMTQSGGLDTSAIGNEVEQQLPLKEQIRRGLLGSMIAMASPVDLFELQKLAVEESRLGIPLLYCRDVIHGQETVFPIPLAWACSFDPGLVQEAAAAAAREASSIGVMVAFAPMLDIARDPRWGRIAEGHGEDPYLDARMGEAVVRGYQGDDLLKKDTVGACLKHFLGYGAVEGGRDYNTCEISEVTLRNTYLPPFSAGVRAGASMVMSAFTVLNGRPITASRQYLHDLLRDELGFDGCVVSDYGAVAETIVHGCAEDGADAAVKCLDASVDMEMATGLYVENLPAKVREGVVPEEQIDTAVRRILKLKYQLGIMDCPYRYLRPEDEKEIFSDEKRELSRKLAGESMVLLKNDGLLPVAKDKKIALIGPKAESKDLLGTWQSSTKGSETVTLLDGLTNAGYEVSAVSTAKTGELSEDERARIEAAMTAADVILLALGEDSEDSGEASCLQKIDLPDLQRELAKIACDSGKPVAAVLVSGRPQVITELTEKANAVLEAWFPGCEAGNAVADIISGDVNPSGKLCVSFPKALGQVPVYYNHLNTGRPQLEEGQPFLTGYLDGSMRPLYDFGYGLSYTSFAVENVKLSAEIFHPGDTLTVTADVVNTGERSGAEVLQLYIHDVAASIARPVKELKGFERVELAPGERRQITFALTAETFSFCGLELKETIEPGKVEIFLGTSSRDCDLARMEIVIEMRYTWQYKISPGKRRVKDAGDGGQRGSVKRMREREETQPAEPVLEIAICDDDLPAARELACIIEKILGEWEERAGIRIFTNGPDLLSQASEDQIVFLDVDMPDMDGMEVGRKLREMGMDCPIIIATGMVERFKEAFAIGALRYVTKAFSEDEIREALVCVVKDRIGWRKIRVYDKRISLSLRQRDIDRILAYNSYVLLEAKGHTFRREESLASLERELDGRLFARISRSEIVNMSKVTELDLKRDRIYIGEKECLVSKRCRKDFEEKMMRFDLYDRRKVR</sequence>
<evidence type="ECO:0000256" key="3">
    <source>
        <dbReference type="ARBA" id="ARBA00012744"/>
    </source>
</evidence>
<dbReference type="InterPro" id="IPR036962">
    <property type="entry name" value="Glyco_hydro_3_N_sf"/>
</dbReference>
<comment type="catalytic activity">
    <reaction evidence="1">
        <text>Hydrolysis of terminal, non-reducing beta-D-glucosyl residues with release of beta-D-glucose.</text>
        <dbReference type="EC" id="3.2.1.21"/>
    </reaction>
</comment>
<dbReference type="InterPro" id="IPR001789">
    <property type="entry name" value="Sig_transdc_resp-reg_receiver"/>
</dbReference>
<dbReference type="SUPFAM" id="SSF52172">
    <property type="entry name" value="CheY-like"/>
    <property type="match status" value="1"/>
</dbReference>
<dbReference type="Proteomes" id="UP000823912">
    <property type="component" value="Unassembled WGS sequence"/>
</dbReference>
<evidence type="ECO:0000256" key="4">
    <source>
        <dbReference type="ARBA" id="ARBA00018672"/>
    </source>
</evidence>
<feature type="domain" description="Response regulatory" evidence="12">
    <location>
        <begin position="879"/>
        <end position="995"/>
    </location>
</feature>
<organism evidence="14 15">
    <name type="scientific">Candidatus Pullilachnospira gallistercoris</name>
    <dbReference type="NCBI Taxonomy" id="2840911"/>
    <lineage>
        <taxon>Bacteria</taxon>
        <taxon>Bacillati</taxon>
        <taxon>Bacillota</taxon>
        <taxon>Clostridia</taxon>
        <taxon>Lachnospirales</taxon>
        <taxon>Lachnospiraceae</taxon>
        <taxon>Lachnospiraceae incertae sedis</taxon>
        <taxon>Candidatus Pullilachnospira</taxon>
    </lineage>
</organism>
<dbReference type="SUPFAM" id="SSF52279">
    <property type="entry name" value="Beta-D-glucan exohydrolase, C-terminal domain"/>
    <property type="match status" value="1"/>
</dbReference>
<dbReference type="InterPro" id="IPR011006">
    <property type="entry name" value="CheY-like_superfamily"/>
</dbReference>
<evidence type="ECO:0000256" key="6">
    <source>
        <dbReference type="ARBA" id="ARBA00022801"/>
    </source>
</evidence>
<evidence type="ECO:0000256" key="10">
    <source>
        <dbReference type="RuleBase" id="RU361161"/>
    </source>
</evidence>
<dbReference type="Gene3D" id="2.40.50.1020">
    <property type="entry name" value="LytTr DNA-binding domain"/>
    <property type="match status" value="1"/>
</dbReference>
<evidence type="ECO:0000256" key="8">
    <source>
        <dbReference type="ARBA" id="ARBA00024867"/>
    </source>
</evidence>
<comment type="function">
    <text evidence="8">May play the central regulatory role in sporulation. It may be an element of the effector pathway responsible for the activation of sporulation genes in response to nutritional stress. Spo0A may act in concert with spo0H (a sigma factor) to control the expression of some genes that are critical to the sporulation process.</text>
</comment>
<dbReference type="Pfam" id="PF01915">
    <property type="entry name" value="Glyco_hydro_3_C"/>
    <property type="match status" value="1"/>
</dbReference>
<dbReference type="SUPFAM" id="SSF51445">
    <property type="entry name" value="(Trans)glycosidases"/>
    <property type="match status" value="1"/>
</dbReference>
<evidence type="ECO:0000256" key="11">
    <source>
        <dbReference type="SAM" id="MobiDB-lite"/>
    </source>
</evidence>
<dbReference type="InterPro" id="IPR036881">
    <property type="entry name" value="Glyco_hydro_3_C_sf"/>
</dbReference>
<dbReference type="FunFam" id="3.20.20.300:FF:000005">
    <property type="entry name" value="Periplasmic beta-glucosidase"/>
    <property type="match status" value="1"/>
</dbReference>
<dbReference type="Gene3D" id="3.40.50.1700">
    <property type="entry name" value="Glycoside hydrolase family 3 C-terminal domain"/>
    <property type="match status" value="1"/>
</dbReference>
<dbReference type="InterPro" id="IPR051915">
    <property type="entry name" value="Cellulose_Degrad_GH3"/>
</dbReference>
<dbReference type="PANTHER" id="PTHR30620">
    <property type="entry name" value="PERIPLASMIC BETA-GLUCOSIDASE-RELATED"/>
    <property type="match status" value="1"/>
</dbReference>
<dbReference type="PROSITE" id="PS50110">
    <property type="entry name" value="RESPONSE_REGULATORY"/>
    <property type="match status" value="1"/>
</dbReference>
<reference evidence="14" key="2">
    <citation type="journal article" date="2021" name="PeerJ">
        <title>Extensive microbial diversity within the chicken gut microbiome revealed by metagenomics and culture.</title>
        <authorList>
            <person name="Gilroy R."/>
            <person name="Ravi A."/>
            <person name="Getino M."/>
            <person name="Pursley I."/>
            <person name="Horton D.L."/>
            <person name="Alikhan N.F."/>
            <person name="Baker D."/>
            <person name="Gharbi K."/>
            <person name="Hall N."/>
            <person name="Watson M."/>
            <person name="Adriaenssens E.M."/>
            <person name="Foster-Nyarko E."/>
            <person name="Jarju S."/>
            <person name="Secka A."/>
            <person name="Antonio M."/>
            <person name="Oren A."/>
            <person name="Chaudhuri R.R."/>
            <person name="La Ragione R."/>
            <person name="Hildebrand F."/>
            <person name="Pallen M.J."/>
        </authorList>
    </citation>
    <scope>NUCLEOTIDE SEQUENCE</scope>
    <source>
        <strain evidence="14">ChiSjej5B23-6657</strain>
    </source>
</reference>
<evidence type="ECO:0000259" key="12">
    <source>
        <dbReference type="PROSITE" id="PS50110"/>
    </source>
</evidence>
<dbReference type="Pfam" id="PF14310">
    <property type="entry name" value="Fn3-like"/>
    <property type="match status" value="1"/>
</dbReference>
<proteinExistence type="inferred from homology"/>
<dbReference type="PROSITE" id="PS50930">
    <property type="entry name" value="HTH_LYTTR"/>
    <property type="match status" value="1"/>
</dbReference>
<evidence type="ECO:0000256" key="7">
    <source>
        <dbReference type="ARBA" id="ARBA00023295"/>
    </source>
</evidence>
<dbReference type="Gene3D" id="3.40.50.2300">
    <property type="match status" value="1"/>
</dbReference>